<dbReference type="EMBL" id="JAUKVY010000013">
    <property type="protein sequence ID" value="MDO1534278.1"/>
    <property type="molecule type" value="Genomic_DNA"/>
</dbReference>
<dbReference type="InterPro" id="IPR006531">
    <property type="entry name" value="Gp5/Vgr_OB"/>
</dbReference>
<name>A0ABT8S631_9BURK</name>
<protein>
    <submittedName>
        <fullName evidence="2">Phage baseplate assembly protein V</fullName>
    </submittedName>
</protein>
<evidence type="ECO:0000313" key="2">
    <source>
        <dbReference type="EMBL" id="MDO1534278.1"/>
    </source>
</evidence>
<dbReference type="RefSeq" id="WP_286527253.1">
    <property type="nucleotide sequence ID" value="NZ_JAUJZH010000013.1"/>
</dbReference>
<gene>
    <name evidence="2" type="ORF">Q2T77_18475</name>
</gene>
<proteinExistence type="predicted"/>
<dbReference type="Pfam" id="PF04717">
    <property type="entry name" value="Phage_base_V"/>
    <property type="match status" value="1"/>
</dbReference>
<evidence type="ECO:0000313" key="3">
    <source>
        <dbReference type="Proteomes" id="UP001169027"/>
    </source>
</evidence>
<dbReference type="SUPFAM" id="SSF69255">
    <property type="entry name" value="gp5 N-terminal domain-like"/>
    <property type="match status" value="1"/>
</dbReference>
<reference evidence="2" key="1">
    <citation type="submission" date="2023-06" db="EMBL/GenBank/DDBJ databases">
        <authorList>
            <person name="Jiang Y."/>
            <person name="Liu Q."/>
        </authorList>
    </citation>
    <scope>NUCLEOTIDE SEQUENCE</scope>
    <source>
        <strain evidence="2">CGMCC 1.12090</strain>
    </source>
</reference>
<organism evidence="2 3">
    <name type="scientific">Variovorax ginsengisoli</name>
    <dbReference type="NCBI Taxonomy" id="363844"/>
    <lineage>
        <taxon>Bacteria</taxon>
        <taxon>Pseudomonadati</taxon>
        <taxon>Pseudomonadota</taxon>
        <taxon>Betaproteobacteria</taxon>
        <taxon>Burkholderiales</taxon>
        <taxon>Comamonadaceae</taxon>
        <taxon>Variovorax</taxon>
    </lineage>
</organism>
<dbReference type="InterPro" id="IPR037026">
    <property type="entry name" value="Vgr_OB-fold_dom_sf"/>
</dbReference>
<feature type="domain" description="Gp5/Type VI secretion system Vgr protein OB-fold" evidence="1">
    <location>
        <begin position="8"/>
        <end position="82"/>
    </location>
</feature>
<dbReference type="Proteomes" id="UP001169027">
    <property type="component" value="Unassembled WGS sequence"/>
</dbReference>
<accession>A0ABT8S631</accession>
<keyword evidence="3" id="KW-1185">Reference proteome</keyword>
<dbReference type="Gene3D" id="2.40.50.230">
    <property type="entry name" value="Gp5 N-terminal domain"/>
    <property type="match status" value="1"/>
</dbReference>
<comment type="caution">
    <text evidence="2">The sequence shown here is derived from an EMBL/GenBank/DDBJ whole genome shotgun (WGS) entry which is preliminary data.</text>
</comment>
<evidence type="ECO:0000259" key="1">
    <source>
        <dbReference type="Pfam" id="PF04717"/>
    </source>
</evidence>
<sequence length="165" mass="17063">MTPFYGKYRGKVENNVDPMMLGRVQVSVAAVLGDGTLSWALPCAPYGGSGVGFFAVPPVGANIWVEFEGGNPEQPIWSGCFWGAGEVPAMPAVAEMKVFKTDCISLQMSDLPGVGGFILEVSPPAVAVPLKLTLDSDGIKLAMAAFSIAIGATGVSINDGALEVI</sequence>